<feature type="region of interest" description="Disordered" evidence="1">
    <location>
        <begin position="334"/>
        <end position="376"/>
    </location>
</feature>
<proteinExistence type="predicted"/>
<protein>
    <submittedName>
        <fullName evidence="2">Uncharacterized protein</fullName>
    </submittedName>
</protein>
<sequence length="376" mass="42010">MSMSTNPRFKKHSDVDEANSAATGLLKGSSLAIDSSNTSHASVTMKPCTSDAPFFEKVEGHTKDKYDVPYEEDFNAWIVKWEAQQAQRLLDGESIEQNGHDQELDEDFEAYLDKVQIDLSGGLFMRNDKGVLFLTDREEAGLVERKSGCLPRPLPGPEMTDEALRDIGYMLQAEEERFGTPMQGVAMTAAVYQDILRKVDREKKIKTEVKEITAKATGDENITTSVPQAGSDSFSTELPSTNASAFPRDHSVNIFPRLPEPIPSSLDSRDQNCNHYRLSGGVAITNGNKQEPYTLHASYARGQATNPSSDPRFTSPEIRRVSESNLDQNYQRHTATPDFYGQAGASYQQRDEGRARHRTRRRGRNHRGSNGHQLNH</sequence>
<dbReference type="OrthoDB" id="5412028at2759"/>
<dbReference type="AlphaFoldDB" id="A0A3N4JVH9"/>
<dbReference type="Proteomes" id="UP000276215">
    <property type="component" value="Unassembled WGS sequence"/>
</dbReference>
<organism evidence="2 3">
    <name type="scientific">Choiromyces venosus 120613-1</name>
    <dbReference type="NCBI Taxonomy" id="1336337"/>
    <lineage>
        <taxon>Eukaryota</taxon>
        <taxon>Fungi</taxon>
        <taxon>Dikarya</taxon>
        <taxon>Ascomycota</taxon>
        <taxon>Pezizomycotina</taxon>
        <taxon>Pezizomycetes</taxon>
        <taxon>Pezizales</taxon>
        <taxon>Tuberaceae</taxon>
        <taxon>Choiromyces</taxon>
    </lineage>
</organism>
<accession>A0A3N4JVH9</accession>
<evidence type="ECO:0000313" key="2">
    <source>
        <dbReference type="EMBL" id="RPB01188.1"/>
    </source>
</evidence>
<evidence type="ECO:0000256" key="1">
    <source>
        <dbReference type="SAM" id="MobiDB-lite"/>
    </source>
</evidence>
<feature type="region of interest" description="Disordered" evidence="1">
    <location>
        <begin position="220"/>
        <end position="239"/>
    </location>
</feature>
<name>A0A3N4JVH9_9PEZI</name>
<gene>
    <name evidence="2" type="ORF">L873DRAFT_692191</name>
</gene>
<feature type="compositionally biased region" description="Basic residues" evidence="1">
    <location>
        <begin position="355"/>
        <end position="376"/>
    </location>
</feature>
<keyword evidence="3" id="KW-1185">Reference proteome</keyword>
<evidence type="ECO:0000313" key="3">
    <source>
        <dbReference type="Proteomes" id="UP000276215"/>
    </source>
</evidence>
<dbReference type="EMBL" id="ML120375">
    <property type="protein sequence ID" value="RPB01188.1"/>
    <property type="molecule type" value="Genomic_DNA"/>
</dbReference>
<reference evidence="2 3" key="1">
    <citation type="journal article" date="2018" name="Nat. Ecol. Evol.">
        <title>Pezizomycetes genomes reveal the molecular basis of ectomycorrhizal truffle lifestyle.</title>
        <authorList>
            <person name="Murat C."/>
            <person name="Payen T."/>
            <person name="Noel B."/>
            <person name="Kuo A."/>
            <person name="Morin E."/>
            <person name="Chen J."/>
            <person name="Kohler A."/>
            <person name="Krizsan K."/>
            <person name="Balestrini R."/>
            <person name="Da Silva C."/>
            <person name="Montanini B."/>
            <person name="Hainaut M."/>
            <person name="Levati E."/>
            <person name="Barry K.W."/>
            <person name="Belfiori B."/>
            <person name="Cichocki N."/>
            <person name="Clum A."/>
            <person name="Dockter R.B."/>
            <person name="Fauchery L."/>
            <person name="Guy J."/>
            <person name="Iotti M."/>
            <person name="Le Tacon F."/>
            <person name="Lindquist E.A."/>
            <person name="Lipzen A."/>
            <person name="Malagnac F."/>
            <person name="Mello A."/>
            <person name="Molinier V."/>
            <person name="Miyauchi S."/>
            <person name="Poulain J."/>
            <person name="Riccioni C."/>
            <person name="Rubini A."/>
            <person name="Sitrit Y."/>
            <person name="Splivallo R."/>
            <person name="Traeger S."/>
            <person name="Wang M."/>
            <person name="Zifcakova L."/>
            <person name="Wipf D."/>
            <person name="Zambonelli A."/>
            <person name="Paolocci F."/>
            <person name="Nowrousian M."/>
            <person name="Ottonello S."/>
            <person name="Baldrian P."/>
            <person name="Spatafora J.W."/>
            <person name="Henrissat B."/>
            <person name="Nagy L.G."/>
            <person name="Aury J.M."/>
            <person name="Wincker P."/>
            <person name="Grigoriev I.V."/>
            <person name="Bonfante P."/>
            <person name="Martin F.M."/>
        </authorList>
    </citation>
    <scope>NUCLEOTIDE SEQUENCE [LARGE SCALE GENOMIC DNA]</scope>
    <source>
        <strain evidence="2 3">120613-1</strain>
    </source>
</reference>